<dbReference type="STRING" id="187101.VC03_03160"/>
<evidence type="ECO:0008006" key="4">
    <source>
        <dbReference type="Google" id="ProtNLM"/>
    </source>
</evidence>
<evidence type="ECO:0000313" key="3">
    <source>
        <dbReference type="Proteomes" id="UP000033103"/>
    </source>
</evidence>
<keyword evidence="1" id="KW-0732">Signal</keyword>
<dbReference type="PATRIC" id="fig|1069640.6.peg.619"/>
<name>A0A0E3ZB13_9FUSO</name>
<protein>
    <recommendedName>
        <fullName evidence="4">Lipoprotein</fullName>
    </recommendedName>
</protein>
<organism evidence="2 3">
    <name type="scientific">Sneathia vaginalis</name>
    <dbReference type="NCBI Taxonomy" id="187101"/>
    <lineage>
        <taxon>Bacteria</taxon>
        <taxon>Fusobacteriati</taxon>
        <taxon>Fusobacteriota</taxon>
        <taxon>Fusobacteriia</taxon>
        <taxon>Fusobacteriales</taxon>
        <taxon>Leptotrichiaceae</taxon>
        <taxon>Sneathia</taxon>
    </lineage>
</organism>
<dbReference type="EMBL" id="CP011280">
    <property type="protein sequence ID" value="AKC95526.1"/>
    <property type="molecule type" value="Genomic_DNA"/>
</dbReference>
<gene>
    <name evidence="2" type="ORF">VC03_03160</name>
</gene>
<dbReference type="Proteomes" id="UP000033103">
    <property type="component" value="Chromosome"/>
</dbReference>
<keyword evidence="3" id="KW-1185">Reference proteome</keyword>
<proteinExistence type="predicted"/>
<sequence>MNWKILIISIFLSFNALANIGPYKNVEDVEDTYASSSVNENADKLYLKLHGVKFKDIRLKELNLVEKDGSVYVLGTYLLTVMYNYKEAKLLRGKTVYLLHPVLEEDGKFALPDPKEYFKLTTTYFENDIKDFKCIRKIENAKKLDDETTKEFHKIFDDNVKDNNGPKKDDDESSDVILKVLPYIQLDNEGYAYIKGTDRKLTSELNPIIEYYPKEKQSVVEYGDFIDGVFVPIVSKIKNGEEQEFGDLVSDKNGTEYIKHTTISYENGLEYKNEEIIAELKFEDGKLVDCKILP</sequence>
<evidence type="ECO:0000313" key="2">
    <source>
        <dbReference type="EMBL" id="AKC95526.1"/>
    </source>
</evidence>
<accession>A0A0E3ZB13</accession>
<reference evidence="2 3" key="1">
    <citation type="journal article" date="2012" name="BMC Genomics">
        <title>Genomic sequence analysis and characterization of Sneathia amnii sp. nov.</title>
        <authorList>
            <consortium name="Vaginal Microbiome Consortium (additional members)"/>
            <person name="Harwich M.D.Jr."/>
            <person name="Serrano M.G."/>
            <person name="Fettweis J.M."/>
            <person name="Alves J.M."/>
            <person name="Reimers M.A."/>
            <person name="Buck G.A."/>
            <person name="Jefferson K.K."/>
        </authorList>
    </citation>
    <scope>NUCLEOTIDE SEQUENCE [LARGE SCALE GENOMIC DNA]</scope>
    <source>
        <strain evidence="2 3">SN35</strain>
    </source>
</reference>
<feature type="signal peptide" evidence="1">
    <location>
        <begin position="1"/>
        <end position="18"/>
    </location>
</feature>
<dbReference type="RefSeq" id="WP_046328632.1">
    <property type="nucleotide sequence ID" value="NZ_CP011280.1"/>
</dbReference>
<dbReference type="KEGG" id="sns:VC03_03160"/>
<feature type="chain" id="PRO_5002416733" description="Lipoprotein" evidence="1">
    <location>
        <begin position="19"/>
        <end position="294"/>
    </location>
</feature>
<dbReference type="AlphaFoldDB" id="A0A0E3ZB13"/>
<evidence type="ECO:0000256" key="1">
    <source>
        <dbReference type="SAM" id="SignalP"/>
    </source>
</evidence>
<dbReference type="HOGENOM" id="CLU_946282_0_0_0"/>